<name>A0A2S7J3B9_9HYPH</name>
<dbReference type="Gene3D" id="3.40.50.620">
    <property type="entry name" value="HUPs"/>
    <property type="match status" value="1"/>
</dbReference>
<reference evidence="3 4" key="1">
    <citation type="submission" date="2018-02" db="EMBL/GenBank/DDBJ databases">
        <title>Draft genome sequence of Ochrobactrum oryzae found in Brazil.</title>
        <authorList>
            <person name="Cerdeira L."/>
            <person name="Andrade F."/>
            <person name="Zacariotto T."/>
            <person name="Barbosa B."/>
            <person name="Santos S."/>
            <person name="Cassetari V."/>
            <person name="Lincopan N."/>
        </authorList>
    </citation>
    <scope>NUCLEOTIDE SEQUENCE [LARGE SCALE GENOMIC DNA]</scope>
    <source>
        <strain evidence="3 4">OA447</strain>
    </source>
</reference>
<dbReference type="EMBL" id="PTRC01000008">
    <property type="protein sequence ID" value="PQA74753.1"/>
    <property type="molecule type" value="Genomic_DNA"/>
</dbReference>
<dbReference type="Proteomes" id="UP000238493">
    <property type="component" value="Unassembled WGS sequence"/>
</dbReference>
<keyword evidence="1" id="KW-0732">Signal</keyword>
<proteinExistence type="predicted"/>
<evidence type="ECO:0000313" key="4">
    <source>
        <dbReference type="Proteomes" id="UP000238493"/>
    </source>
</evidence>
<dbReference type="GO" id="GO:0043164">
    <property type="term" value="P:Gram-negative-bacterium-type cell wall biogenesis"/>
    <property type="evidence" value="ECO:0007669"/>
    <property type="project" value="TreeGrafter"/>
</dbReference>
<dbReference type="GO" id="GO:0005886">
    <property type="term" value="C:plasma membrane"/>
    <property type="evidence" value="ECO:0007669"/>
    <property type="project" value="TreeGrafter"/>
</dbReference>
<dbReference type="Pfam" id="PF02698">
    <property type="entry name" value="DUF218"/>
    <property type="match status" value="1"/>
</dbReference>
<accession>A0A2S7J3B9</accession>
<feature type="signal peptide" evidence="1">
    <location>
        <begin position="1"/>
        <end position="26"/>
    </location>
</feature>
<dbReference type="CDD" id="cd06259">
    <property type="entry name" value="YdcF-like"/>
    <property type="match status" value="1"/>
</dbReference>
<dbReference type="AlphaFoldDB" id="A0A2S7J3B9"/>
<comment type="caution">
    <text evidence="3">The sequence shown here is derived from an EMBL/GenBank/DDBJ whole genome shotgun (WGS) entry which is preliminary data.</text>
</comment>
<protein>
    <submittedName>
        <fullName evidence="3">YdcF family protein</fullName>
    </submittedName>
</protein>
<dbReference type="GO" id="GO:0000270">
    <property type="term" value="P:peptidoglycan metabolic process"/>
    <property type="evidence" value="ECO:0007669"/>
    <property type="project" value="TreeGrafter"/>
</dbReference>
<dbReference type="InterPro" id="IPR051599">
    <property type="entry name" value="Cell_Envelope_Assoc"/>
</dbReference>
<feature type="domain" description="DUF218" evidence="2">
    <location>
        <begin position="35"/>
        <end position="170"/>
    </location>
</feature>
<dbReference type="OrthoDB" id="5405780at2"/>
<evidence type="ECO:0000259" key="2">
    <source>
        <dbReference type="Pfam" id="PF02698"/>
    </source>
</evidence>
<sequence length="206" mass="21940">MMLLVILPCAVLMGLAAMFFSEPVLTLQDDGGKADVIVVPGGDGPPRAVEAARLWKEGRSPVILVTGDGDCLSNKRIMIRNGVKPSAIFVECQSGSTWQNARFSAPVMREIKAKSALIVTNWYHSRRAIASFRAACPQMHFISSPIGGDGGRPGFPATPADVELVAREYVKLGWYLISGRIFPQDLSSGEPPPDLSTICALAGGTG</sequence>
<keyword evidence="4" id="KW-1185">Reference proteome</keyword>
<organism evidence="3 4">
    <name type="scientific">Brucella oryzae</name>
    <dbReference type="NCBI Taxonomy" id="335286"/>
    <lineage>
        <taxon>Bacteria</taxon>
        <taxon>Pseudomonadati</taxon>
        <taxon>Pseudomonadota</taxon>
        <taxon>Alphaproteobacteria</taxon>
        <taxon>Hyphomicrobiales</taxon>
        <taxon>Brucellaceae</taxon>
        <taxon>Brucella/Ochrobactrum group</taxon>
        <taxon>Brucella</taxon>
    </lineage>
</organism>
<feature type="chain" id="PRO_5015785365" evidence="1">
    <location>
        <begin position="27"/>
        <end position="206"/>
    </location>
</feature>
<dbReference type="InterPro" id="IPR003848">
    <property type="entry name" value="DUF218"/>
</dbReference>
<evidence type="ECO:0000313" key="3">
    <source>
        <dbReference type="EMBL" id="PQA74753.1"/>
    </source>
</evidence>
<dbReference type="PANTHER" id="PTHR30336">
    <property type="entry name" value="INNER MEMBRANE PROTEIN, PROBABLE PERMEASE"/>
    <property type="match status" value="1"/>
</dbReference>
<evidence type="ECO:0000256" key="1">
    <source>
        <dbReference type="SAM" id="SignalP"/>
    </source>
</evidence>
<dbReference type="InterPro" id="IPR014729">
    <property type="entry name" value="Rossmann-like_a/b/a_fold"/>
</dbReference>
<gene>
    <name evidence="3" type="ORF">C3731_03875</name>
</gene>
<dbReference type="PANTHER" id="PTHR30336:SF4">
    <property type="entry name" value="ENVELOPE BIOGENESIS FACTOR ELYC"/>
    <property type="match status" value="1"/>
</dbReference>